<evidence type="ECO:0000256" key="3">
    <source>
        <dbReference type="ARBA" id="ARBA00022842"/>
    </source>
</evidence>
<dbReference type="AlphaFoldDB" id="A0A1D1ZJ25"/>
<proteinExistence type="predicted"/>
<protein>
    <submittedName>
        <fullName evidence="5">Heterodimeric geranylgeranyl pyrophosphate synthase small subunit, chloroplastic</fullName>
    </submittedName>
</protein>
<organism evidence="5">
    <name type="scientific">Anthurium amnicola</name>
    <dbReference type="NCBI Taxonomy" id="1678845"/>
    <lineage>
        <taxon>Eukaryota</taxon>
        <taxon>Viridiplantae</taxon>
        <taxon>Streptophyta</taxon>
        <taxon>Embryophyta</taxon>
        <taxon>Tracheophyta</taxon>
        <taxon>Spermatophyta</taxon>
        <taxon>Magnoliopsida</taxon>
        <taxon>Liliopsida</taxon>
        <taxon>Araceae</taxon>
        <taxon>Pothoideae</taxon>
        <taxon>Potheae</taxon>
        <taxon>Anthurium</taxon>
    </lineage>
</organism>
<accession>A0A1D1ZJ25</accession>
<dbReference type="GO" id="GO:0046872">
    <property type="term" value="F:metal ion binding"/>
    <property type="evidence" value="ECO:0007669"/>
    <property type="project" value="UniProtKB-KW"/>
</dbReference>
<comment type="cofactor">
    <cofactor evidence="1">
        <name>Mg(2+)</name>
        <dbReference type="ChEBI" id="CHEBI:18420"/>
    </cofactor>
</comment>
<dbReference type="GO" id="GO:0004659">
    <property type="term" value="F:prenyltransferase activity"/>
    <property type="evidence" value="ECO:0007669"/>
    <property type="project" value="TreeGrafter"/>
</dbReference>
<dbReference type="EMBL" id="GDJX01001089">
    <property type="protein sequence ID" value="JAT66847.1"/>
    <property type="molecule type" value="Transcribed_RNA"/>
</dbReference>
<dbReference type="Gene3D" id="1.10.600.10">
    <property type="entry name" value="Farnesyl Diphosphate Synthase"/>
    <property type="match status" value="1"/>
</dbReference>
<evidence type="ECO:0000256" key="4">
    <source>
        <dbReference type="SAM" id="MobiDB-lite"/>
    </source>
</evidence>
<dbReference type="InterPro" id="IPR008949">
    <property type="entry name" value="Isoprenoid_synthase_dom_sf"/>
</dbReference>
<dbReference type="PANTHER" id="PTHR43281:SF6">
    <property type="entry name" value="HETERODIMERIC GERANYLGERANYL PYROPHOSPHATE SYNTHASE SMALL SUBUNIT, CHLOROPLASTIC-LIKE"/>
    <property type="match status" value="1"/>
</dbReference>
<dbReference type="PANTHER" id="PTHR43281">
    <property type="entry name" value="FARNESYL DIPHOSPHATE SYNTHASE"/>
    <property type="match status" value="1"/>
</dbReference>
<name>A0A1D1ZJ25_9ARAE</name>
<dbReference type="SUPFAM" id="SSF48576">
    <property type="entry name" value="Terpenoid synthases"/>
    <property type="match status" value="1"/>
</dbReference>
<feature type="region of interest" description="Disordered" evidence="4">
    <location>
        <begin position="1"/>
        <end position="25"/>
    </location>
</feature>
<keyword evidence="2" id="KW-0479">Metal-binding</keyword>
<sequence length="297" mass="30671">MASAIPPAIHLSPPPTGGTRPPSRLRCAATSGSTTTTYWAAAEAEVEAHLGASIPTAPPPSVRGPFLRLVSSAPRTMAPALCVAACELVGGRRQLALGAACALRLLHSAFHAHRPLLGLPGPAACPERDAPLADGVRLLTADGLLPLGFQLVADSGGGIEPGRVLQVMAEISEAAGAQGMAEGEYEEILHLETGGGGDEAEWMERVCRKTEGKLYACAGACGAILGGAGGEETEKLRRWGMYVGTLHGLLYGGGFGEVGREERAAVARELRSLALSEMEGFHGDEKDAIVGLVDVRL</sequence>
<evidence type="ECO:0000256" key="2">
    <source>
        <dbReference type="ARBA" id="ARBA00022723"/>
    </source>
</evidence>
<keyword evidence="3" id="KW-0460">Magnesium</keyword>
<evidence type="ECO:0000256" key="1">
    <source>
        <dbReference type="ARBA" id="ARBA00001946"/>
    </source>
</evidence>
<evidence type="ECO:0000313" key="5">
    <source>
        <dbReference type="EMBL" id="JAT66847.1"/>
    </source>
</evidence>
<reference evidence="5" key="1">
    <citation type="submission" date="2015-07" db="EMBL/GenBank/DDBJ databases">
        <title>Transcriptome Assembly of Anthurium amnicola.</title>
        <authorList>
            <person name="Suzuki J."/>
        </authorList>
    </citation>
    <scope>NUCLEOTIDE SEQUENCE</scope>
</reference>
<gene>
    <name evidence="5" type="primary">GGR_0</name>
    <name evidence="5" type="ORF">g.110158</name>
</gene>